<dbReference type="SUPFAM" id="SSF52540">
    <property type="entry name" value="P-loop containing nucleoside triphosphate hydrolases"/>
    <property type="match status" value="2"/>
</dbReference>
<feature type="domain" description="ABC transporter" evidence="5">
    <location>
        <begin position="13"/>
        <end position="261"/>
    </location>
</feature>
<comment type="similarity">
    <text evidence="1">Belongs to the ABC transporter superfamily.</text>
</comment>
<organism evidence="6 7">
    <name type="scientific">Paeniglutamicibacter psychrophenolicus</name>
    <dbReference type="NCBI Taxonomy" id="257454"/>
    <lineage>
        <taxon>Bacteria</taxon>
        <taxon>Bacillati</taxon>
        <taxon>Actinomycetota</taxon>
        <taxon>Actinomycetes</taxon>
        <taxon>Micrococcales</taxon>
        <taxon>Micrococcaceae</taxon>
        <taxon>Paeniglutamicibacter</taxon>
    </lineage>
</organism>
<dbReference type="NCBIfam" id="NF007739">
    <property type="entry name" value="PRK10419.1"/>
    <property type="match status" value="2"/>
</dbReference>
<dbReference type="InterPro" id="IPR003439">
    <property type="entry name" value="ABC_transporter-like_ATP-bd"/>
</dbReference>
<evidence type="ECO:0000256" key="2">
    <source>
        <dbReference type="ARBA" id="ARBA00022448"/>
    </source>
</evidence>
<evidence type="ECO:0000313" key="6">
    <source>
        <dbReference type="EMBL" id="MBP2376112.1"/>
    </source>
</evidence>
<protein>
    <submittedName>
        <fullName evidence="6">Peptide/nickel transport system ATP-binding protein</fullName>
    </submittedName>
</protein>
<comment type="caution">
    <text evidence="6">The sequence shown here is derived from an EMBL/GenBank/DDBJ whole genome shotgun (WGS) entry which is preliminary data.</text>
</comment>
<feature type="domain" description="ABC transporter" evidence="5">
    <location>
        <begin position="314"/>
        <end position="565"/>
    </location>
</feature>
<dbReference type="NCBIfam" id="NF008453">
    <property type="entry name" value="PRK11308.1"/>
    <property type="match status" value="2"/>
</dbReference>
<evidence type="ECO:0000256" key="3">
    <source>
        <dbReference type="ARBA" id="ARBA00022741"/>
    </source>
</evidence>
<evidence type="ECO:0000259" key="5">
    <source>
        <dbReference type="PROSITE" id="PS50893"/>
    </source>
</evidence>
<dbReference type="PANTHER" id="PTHR43776">
    <property type="entry name" value="TRANSPORT ATP-BINDING PROTEIN"/>
    <property type="match status" value="1"/>
</dbReference>
<name>A0ABS4WIS5_9MICC</name>
<reference evidence="6 7" key="1">
    <citation type="submission" date="2021-03" db="EMBL/GenBank/DDBJ databases">
        <title>Sequencing the genomes of 1000 actinobacteria strains.</title>
        <authorList>
            <person name="Klenk H.-P."/>
        </authorList>
    </citation>
    <scope>NUCLEOTIDE SEQUENCE [LARGE SCALE GENOMIC DNA]</scope>
    <source>
        <strain evidence="6 7">DSM 15454</strain>
    </source>
</reference>
<dbReference type="InterPro" id="IPR013563">
    <property type="entry name" value="Oligopep_ABC_C"/>
</dbReference>
<keyword evidence="3" id="KW-0547">Nucleotide-binding</keyword>
<dbReference type="Pfam" id="PF08352">
    <property type="entry name" value="oligo_HPY"/>
    <property type="match status" value="2"/>
</dbReference>
<gene>
    <name evidence="6" type="ORF">JOF46_004024</name>
</gene>
<dbReference type="Pfam" id="PF00005">
    <property type="entry name" value="ABC_tran"/>
    <property type="match status" value="2"/>
</dbReference>
<dbReference type="InterPro" id="IPR050319">
    <property type="entry name" value="ABC_transp_ATP-bind"/>
</dbReference>
<dbReference type="CDD" id="cd03257">
    <property type="entry name" value="ABC_NikE_OppD_transporters"/>
    <property type="match status" value="2"/>
</dbReference>
<dbReference type="InterPro" id="IPR027417">
    <property type="entry name" value="P-loop_NTPase"/>
</dbReference>
<keyword evidence="2" id="KW-0813">Transport</keyword>
<dbReference type="RefSeq" id="WP_209910646.1">
    <property type="nucleotide sequence ID" value="NZ_BAAAMI010000003.1"/>
</dbReference>
<sequence>MSQGNEIQEEPLLRVENLGIAAGDTPLVSGLSFSMAAGERIGLIGESGSGKSLTATALLGLLPEELTPSGSAHLRGFAPELLTAGDKAMRGLRGDEISMVFQEPLSALNPLMKIGAQVAEVMLVHRTVPTRSAAGKRAIELLASVKIPDPAQAAGAYPHQLSGGQRQRVMIAMALANDPQLLLADEPTTALDVTVQSQVLELISAQVSERGTGLLFITHDLAVVANMCTRVLVLSKGRLVESGDIEKIFTAPAHPYTRALLAASDISATDARGRLFTVDTAAGYVPPALRTGVAKDTAAGAPGRSVRPAGDALITATNLGRTYHRARTRAFGPRPVVKALDDVSFSIAAGERVGIVGESGSGKSTLLRILAGLDAPSTGSAVVAGTEVSGAREADLAPLRRQLQIVFQDPMGSLDPRMKVSDIIAEPLLVPGQTLDARGREAAVHRMLGLVGLEPESASRYPHQFSGGQRQRISIARALVNRPSILVADEPVSALDVSVRAQVLNLIADLVDEYALTLLMVSHDLSVVRHLCDRVIVMKDGRIVESGDTEQIYNNPAHPYTAELVASSLDLGEELAPSP</sequence>
<dbReference type="PROSITE" id="PS50893">
    <property type="entry name" value="ABC_TRANSPORTER_2"/>
    <property type="match status" value="2"/>
</dbReference>
<keyword evidence="7" id="KW-1185">Reference proteome</keyword>
<dbReference type="InterPro" id="IPR003593">
    <property type="entry name" value="AAA+_ATPase"/>
</dbReference>
<dbReference type="PANTHER" id="PTHR43776:SF7">
    <property type="entry name" value="D,D-DIPEPTIDE TRANSPORT ATP-BINDING PROTEIN DDPF-RELATED"/>
    <property type="match status" value="1"/>
</dbReference>
<dbReference type="PROSITE" id="PS00211">
    <property type="entry name" value="ABC_TRANSPORTER_1"/>
    <property type="match status" value="2"/>
</dbReference>
<accession>A0ABS4WIS5</accession>
<dbReference type="SMART" id="SM00382">
    <property type="entry name" value="AAA"/>
    <property type="match status" value="2"/>
</dbReference>
<proteinExistence type="inferred from homology"/>
<evidence type="ECO:0000313" key="7">
    <source>
        <dbReference type="Proteomes" id="UP000766570"/>
    </source>
</evidence>
<dbReference type="Gene3D" id="3.40.50.300">
    <property type="entry name" value="P-loop containing nucleotide triphosphate hydrolases"/>
    <property type="match status" value="2"/>
</dbReference>
<dbReference type="Proteomes" id="UP000766570">
    <property type="component" value="Unassembled WGS sequence"/>
</dbReference>
<evidence type="ECO:0000256" key="4">
    <source>
        <dbReference type="ARBA" id="ARBA00022840"/>
    </source>
</evidence>
<keyword evidence="4 6" id="KW-0067">ATP-binding</keyword>
<dbReference type="EMBL" id="JAGIOE010000001">
    <property type="protein sequence ID" value="MBP2376112.1"/>
    <property type="molecule type" value="Genomic_DNA"/>
</dbReference>
<dbReference type="GO" id="GO:0005524">
    <property type="term" value="F:ATP binding"/>
    <property type="evidence" value="ECO:0007669"/>
    <property type="project" value="UniProtKB-KW"/>
</dbReference>
<dbReference type="InterPro" id="IPR017871">
    <property type="entry name" value="ABC_transporter-like_CS"/>
</dbReference>
<evidence type="ECO:0000256" key="1">
    <source>
        <dbReference type="ARBA" id="ARBA00005417"/>
    </source>
</evidence>